<accession>A0A2H3D053</accession>
<name>A0A2H3D053_ARMGA</name>
<feature type="region of interest" description="Disordered" evidence="1">
    <location>
        <begin position="257"/>
        <end position="278"/>
    </location>
</feature>
<organism evidence="2 3">
    <name type="scientific">Armillaria gallica</name>
    <name type="common">Bulbous honey fungus</name>
    <name type="synonym">Armillaria bulbosa</name>
    <dbReference type="NCBI Taxonomy" id="47427"/>
    <lineage>
        <taxon>Eukaryota</taxon>
        <taxon>Fungi</taxon>
        <taxon>Dikarya</taxon>
        <taxon>Basidiomycota</taxon>
        <taxon>Agaricomycotina</taxon>
        <taxon>Agaricomycetes</taxon>
        <taxon>Agaricomycetidae</taxon>
        <taxon>Agaricales</taxon>
        <taxon>Marasmiineae</taxon>
        <taxon>Physalacriaceae</taxon>
        <taxon>Armillaria</taxon>
    </lineage>
</organism>
<feature type="region of interest" description="Disordered" evidence="1">
    <location>
        <begin position="110"/>
        <end position="241"/>
    </location>
</feature>
<feature type="compositionally biased region" description="Polar residues" evidence="1">
    <location>
        <begin position="190"/>
        <end position="206"/>
    </location>
</feature>
<reference evidence="3" key="1">
    <citation type="journal article" date="2017" name="Nat. Ecol. Evol.">
        <title>Genome expansion and lineage-specific genetic innovations in the forest pathogenic fungi Armillaria.</title>
        <authorList>
            <person name="Sipos G."/>
            <person name="Prasanna A.N."/>
            <person name="Walter M.C."/>
            <person name="O'Connor E."/>
            <person name="Balint B."/>
            <person name="Krizsan K."/>
            <person name="Kiss B."/>
            <person name="Hess J."/>
            <person name="Varga T."/>
            <person name="Slot J."/>
            <person name="Riley R."/>
            <person name="Boka B."/>
            <person name="Rigling D."/>
            <person name="Barry K."/>
            <person name="Lee J."/>
            <person name="Mihaltcheva S."/>
            <person name="LaButti K."/>
            <person name="Lipzen A."/>
            <person name="Waldron R."/>
            <person name="Moloney N.M."/>
            <person name="Sperisen C."/>
            <person name="Kredics L."/>
            <person name="Vagvoelgyi C."/>
            <person name="Patrignani A."/>
            <person name="Fitzpatrick D."/>
            <person name="Nagy I."/>
            <person name="Doyle S."/>
            <person name="Anderson J.B."/>
            <person name="Grigoriev I.V."/>
            <person name="Gueldener U."/>
            <person name="Muensterkoetter M."/>
            <person name="Nagy L.G."/>
        </authorList>
    </citation>
    <scope>NUCLEOTIDE SEQUENCE [LARGE SCALE GENOMIC DNA]</scope>
    <source>
        <strain evidence="3">Ar21-2</strain>
    </source>
</reference>
<sequence length="355" mass="39147">MPVKKTFLGRWKLAFKKEVMEALPEQGTLLSNLLTMPTFPQDPPAIPPIQHNPLLPLMQQTWQGTSYDSAWASAGNQEHQCQSNLPATVLGIHPPIPPLGSTFSGITSTFCTLPSSPGEEIPTDPVHLTRSTPPSRTGMSPYESSSNLPLPQAQDQPQSSHSEQRARLRRDSPHPDLPGEIAQGKMYTGPRSSLGGTPSPSRSNIPETEWQRRQHELQNSGESTRKTEVSPLPSTSPAATPAPWYSLLQNISMATHGEALTPPRPLPPRKLPTPPRQGTPLTLERVLYLLSTGKLTAIPEILFCAPLIDLFNHFVKELVEDPDWARTPAEIDYTHYGYSYILKEEARHLPVSPSI</sequence>
<protein>
    <submittedName>
        <fullName evidence="2">Uncharacterized protein</fullName>
    </submittedName>
</protein>
<feature type="compositionally biased region" description="Low complexity" evidence="1">
    <location>
        <begin position="230"/>
        <end position="241"/>
    </location>
</feature>
<keyword evidence="3" id="KW-1185">Reference proteome</keyword>
<feature type="compositionally biased region" description="Polar residues" evidence="1">
    <location>
        <begin position="129"/>
        <end position="161"/>
    </location>
</feature>
<feature type="compositionally biased region" description="Basic and acidic residues" evidence="1">
    <location>
        <begin position="162"/>
        <end position="174"/>
    </location>
</feature>
<proteinExistence type="predicted"/>
<dbReference type="OrthoDB" id="3123182at2759"/>
<dbReference type="AlphaFoldDB" id="A0A2H3D053"/>
<evidence type="ECO:0000313" key="3">
    <source>
        <dbReference type="Proteomes" id="UP000217790"/>
    </source>
</evidence>
<dbReference type="EMBL" id="KZ293695">
    <property type="protein sequence ID" value="PBK84822.1"/>
    <property type="molecule type" value="Genomic_DNA"/>
</dbReference>
<gene>
    <name evidence="2" type="ORF">ARMGADRAFT_1087984</name>
</gene>
<feature type="compositionally biased region" description="Pro residues" evidence="1">
    <location>
        <begin position="262"/>
        <end position="277"/>
    </location>
</feature>
<dbReference type="InParanoid" id="A0A2H3D053"/>
<dbReference type="Proteomes" id="UP000217790">
    <property type="component" value="Unassembled WGS sequence"/>
</dbReference>
<evidence type="ECO:0000313" key="2">
    <source>
        <dbReference type="EMBL" id="PBK84822.1"/>
    </source>
</evidence>
<evidence type="ECO:0000256" key="1">
    <source>
        <dbReference type="SAM" id="MobiDB-lite"/>
    </source>
</evidence>